<feature type="transmembrane region" description="Helical" evidence="7">
    <location>
        <begin position="137"/>
        <end position="153"/>
    </location>
</feature>
<dbReference type="Gene3D" id="1.10.3720.10">
    <property type="entry name" value="MetI-like"/>
    <property type="match status" value="1"/>
</dbReference>
<feature type="domain" description="ABC transmembrane type-1" evidence="8">
    <location>
        <begin position="194"/>
        <end position="388"/>
    </location>
</feature>
<dbReference type="InterPro" id="IPR035906">
    <property type="entry name" value="MetI-like_sf"/>
</dbReference>
<dbReference type="AlphaFoldDB" id="A0A1H3T017"/>
<proteinExistence type="inferred from homology"/>
<dbReference type="NCBIfam" id="TIGR01726">
    <property type="entry name" value="HEQRo_perm_3TM"/>
    <property type="match status" value="1"/>
</dbReference>
<feature type="transmembrane region" description="Helical" evidence="7">
    <location>
        <begin position="340"/>
        <end position="357"/>
    </location>
</feature>
<keyword evidence="3" id="KW-1003">Cell membrane</keyword>
<accession>A0A1H3T017</accession>
<evidence type="ECO:0000256" key="3">
    <source>
        <dbReference type="ARBA" id="ARBA00022475"/>
    </source>
</evidence>
<keyword evidence="4 7" id="KW-0812">Transmembrane</keyword>
<dbReference type="STRING" id="1503961.SAMN05421736_112137"/>
<feature type="transmembrane region" description="Helical" evidence="7">
    <location>
        <begin position="114"/>
        <end position="131"/>
    </location>
</feature>
<keyword evidence="2 7" id="KW-0813">Transport</keyword>
<evidence type="ECO:0000256" key="1">
    <source>
        <dbReference type="ARBA" id="ARBA00004651"/>
    </source>
</evidence>
<comment type="similarity">
    <text evidence="7">Belongs to the binding-protein-dependent transport system permease family.</text>
</comment>
<evidence type="ECO:0000256" key="4">
    <source>
        <dbReference type="ARBA" id="ARBA00022692"/>
    </source>
</evidence>
<feature type="transmembrane region" description="Helical" evidence="7">
    <location>
        <begin position="36"/>
        <end position="62"/>
    </location>
</feature>
<dbReference type="InterPro" id="IPR000515">
    <property type="entry name" value="MetI-like"/>
</dbReference>
<evidence type="ECO:0000259" key="8">
    <source>
        <dbReference type="PROSITE" id="PS50928"/>
    </source>
</evidence>
<feature type="transmembrane region" description="Helical" evidence="7">
    <location>
        <begin position="86"/>
        <end position="107"/>
    </location>
</feature>
<dbReference type="PANTHER" id="PTHR30614:SF41">
    <property type="entry name" value="INNER MEMBRANE AMINO-ACID ABC TRANSPORTER PERMEASE PROTEIN YHDY"/>
    <property type="match status" value="1"/>
</dbReference>
<evidence type="ECO:0000313" key="10">
    <source>
        <dbReference type="Proteomes" id="UP000198935"/>
    </source>
</evidence>
<dbReference type="CDD" id="cd06261">
    <property type="entry name" value="TM_PBP2"/>
    <property type="match status" value="1"/>
</dbReference>
<dbReference type="InterPro" id="IPR010065">
    <property type="entry name" value="AA_ABC_transptr_permease_3TM"/>
</dbReference>
<dbReference type="PANTHER" id="PTHR30614">
    <property type="entry name" value="MEMBRANE COMPONENT OF AMINO ACID ABC TRANSPORTER"/>
    <property type="match status" value="1"/>
</dbReference>
<keyword evidence="5 7" id="KW-1133">Transmembrane helix</keyword>
<feature type="transmembrane region" description="Helical" evidence="7">
    <location>
        <begin position="302"/>
        <end position="320"/>
    </location>
</feature>
<dbReference type="GO" id="GO:0043190">
    <property type="term" value="C:ATP-binding cassette (ABC) transporter complex"/>
    <property type="evidence" value="ECO:0007669"/>
    <property type="project" value="InterPro"/>
</dbReference>
<keyword evidence="10" id="KW-1185">Reference proteome</keyword>
<feature type="transmembrane region" description="Helical" evidence="7">
    <location>
        <begin position="190"/>
        <end position="216"/>
    </location>
</feature>
<keyword evidence="6 7" id="KW-0472">Membrane</keyword>
<evidence type="ECO:0000313" key="9">
    <source>
        <dbReference type="EMBL" id="SDZ43095.1"/>
    </source>
</evidence>
<dbReference type="InterPro" id="IPR043429">
    <property type="entry name" value="ArtM/GltK/GlnP/TcyL/YhdX-like"/>
</dbReference>
<protein>
    <submittedName>
        <fullName evidence="9">General L-amino acid transport system permease protein</fullName>
    </submittedName>
</protein>
<feature type="transmembrane region" description="Helical" evidence="7">
    <location>
        <begin position="228"/>
        <end position="253"/>
    </location>
</feature>
<reference evidence="10" key="1">
    <citation type="submission" date="2016-10" db="EMBL/GenBank/DDBJ databases">
        <authorList>
            <person name="Varghese N."/>
            <person name="Submissions S."/>
        </authorList>
    </citation>
    <scope>NUCLEOTIDE SEQUENCE [LARGE SCALE GENOMIC DNA]</scope>
    <source>
        <strain evidence="10">SP</strain>
    </source>
</reference>
<dbReference type="GO" id="GO:0022857">
    <property type="term" value="F:transmembrane transporter activity"/>
    <property type="evidence" value="ECO:0007669"/>
    <property type="project" value="InterPro"/>
</dbReference>
<organism evidence="9 10">
    <name type="scientific">Evansella caseinilytica</name>
    <dbReference type="NCBI Taxonomy" id="1503961"/>
    <lineage>
        <taxon>Bacteria</taxon>
        <taxon>Bacillati</taxon>
        <taxon>Bacillota</taxon>
        <taxon>Bacilli</taxon>
        <taxon>Bacillales</taxon>
        <taxon>Bacillaceae</taxon>
        <taxon>Evansella</taxon>
    </lineage>
</organism>
<dbReference type="EMBL" id="FNPI01000012">
    <property type="protein sequence ID" value="SDZ43095.1"/>
    <property type="molecule type" value="Genomic_DNA"/>
</dbReference>
<gene>
    <name evidence="9" type="ORF">SAMN05421736_112137</name>
</gene>
<dbReference type="Proteomes" id="UP000198935">
    <property type="component" value="Unassembled WGS sequence"/>
</dbReference>
<dbReference type="PROSITE" id="PS50928">
    <property type="entry name" value="ABC_TM1"/>
    <property type="match status" value="1"/>
</dbReference>
<evidence type="ECO:0000256" key="5">
    <source>
        <dbReference type="ARBA" id="ARBA00022989"/>
    </source>
</evidence>
<dbReference type="SUPFAM" id="SSF161098">
    <property type="entry name" value="MetI-like"/>
    <property type="match status" value="1"/>
</dbReference>
<dbReference type="Pfam" id="PF00528">
    <property type="entry name" value="BPD_transp_1"/>
    <property type="match status" value="1"/>
</dbReference>
<feature type="transmembrane region" description="Helical" evidence="7">
    <location>
        <begin position="162"/>
        <end position="184"/>
    </location>
</feature>
<feature type="transmembrane region" description="Helical" evidence="7">
    <location>
        <begin position="369"/>
        <end position="387"/>
    </location>
</feature>
<evidence type="ECO:0000256" key="7">
    <source>
        <dbReference type="RuleBase" id="RU363032"/>
    </source>
</evidence>
<evidence type="ECO:0000256" key="2">
    <source>
        <dbReference type="ARBA" id="ARBA00022448"/>
    </source>
</evidence>
<dbReference type="GO" id="GO:0006865">
    <property type="term" value="P:amino acid transport"/>
    <property type="evidence" value="ECO:0007669"/>
    <property type="project" value="TreeGrafter"/>
</dbReference>
<name>A0A1H3T017_9BACI</name>
<sequence>MGVNQADIMKETTVLQAPKKNRTVQKWLKDNMFSSWLNTFFTIALTILLFFLFKVILSWVLFSADWTVVSVHLKLLLAGQYPNAELWRVFLCIFLLSLLTGFSSGIWNGTMTQLGLFFAGLLALCLALPFVSVEAKIWNAASLLVLVCGYFGGKKLPLKKTVLFSWLMLFPVTIFLLSGFGILPKVGTNLWGGFLLTLLLAVVAIVASFPLGVLLALGRRSRLPAIKYFCVCYIEFIRGIPLITILYVAQLMVPLFLGQGIELNNAVRAMIGMTLFSAAYLAENVRGGLQSIPSGQYEASHALGFSTPLMTFFIILPQALRAVIPAMVGQFIAIFKDTTLVTIVGIIDILGMAQNVAKNPTFLGKEMELFLFVAAVFFVFCSMLSYVSRRLERSLGVGER</sequence>
<evidence type="ECO:0000256" key="6">
    <source>
        <dbReference type="ARBA" id="ARBA00023136"/>
    </source>
</evidence>
<comment type="subcellular location">
    <subcellularLocation>
        <location evidence="1 7">Cell membrane</location>
        <topology evidence="1 7">Multi-pass membrane protein</topology>
    </subcellularLocation>
</comment>